<organism evidence="1 2">
    <name type="scientific">Pontibacillus litoralis JSM 072002</name>
    <dbReference type="NCBI Taxonomy" id="1385512"/>
    <lineage>
        <taxon>Bacteria</taxon>
        <taxon>Bacillati</taxon>
        <taxon>Bacillota</taxon>
        <taxon>Bacilli</taxon>
        <taxon>Bacillales</taxon>
        <taxon>Bacillaceae</taxon>
        <taxon>Pontibacillus</taxon>
    </lineage>
</organism>
<name>A0A0A5G972_9BACI</name>
<evidence type="ECO:0000313" key="1">
    <source>
        <dbReference type="EMBL" id="KGX88564.1"/>
    </source>
</evidence>
<dbReference type="Proteomes" id="UP000030401">
    <property type="component" value="Unassembled WGS sequence"/>
</dbReference>
<comment type="caution">
    <text evidence="1">The sequence shown here is derived from an EMBL/GenBank/DDBJ whole genome shotgun (WGS) entry which is preliminary data.</text>
</comment>
<sequence>MFRSFLVWMTPVLLLLTFLLTYQWSLFQSGSAAQLSKQQHDPKTVVEVTHRNHQFYITQTFTDLSEKSYEVVIPKQAEHMQCKYNENEECIVETQEDKQWVTIREQEQLELEYTIAAPADQMLYTNWFTHLKDDGEDVLMDVEVNFATESGKPSKWIAPSNSMASIEKEHIQFFQWEKDNVSDMPLIHLINGNYEEYTFNDLFVYAKEGFSVPLEDIQLAKDKIDEPLVMVFDPTIESQVGDGYIVTPNANVPSIKADLLTSRLHNQYTITDQDKHILHAVIHLFEPKVEVSEKSKAIAEQIRSTFTLEQVNLWKELVLTTEGKGQNFPHALDQSLSSVYGYPTTYFQTSGKRNVPILYFFDTRPLYVNGDEANVKWHSVLLNEERYFPLAGLAELFQFEVVAIPSESEYIVRKGQNSWRFNVNKDTFIYNQEDFGIKKKGVVEIAEEVYIKSSLIEDIWDITVYHDEIGLYLAYRNQ</sequence>
<proteinExistence type="predicted"/>
<dbReference type="EMBL" id="AVPG01000002">
    <property type="protein sequence ID" value="KGX88564.1"/>
    <property type="molecule type" value="Genomic_DNA"/>
</dbReference>
<dbReference type="RefSeq" id="WP_036832219.1">
    <property type="nucleotide sequence ID" value="NZ_AVPG01000002.1"/>
</dbReference>
<keyword evidence="2" id="KW-1185">Reference proteome</keyword>
<evidence type="ECO:0000313" key="2">
    <source>
        <dbReference type="Proteomes" id="UP000030401"/>
    </source>
</evidence>
<dbReference type="AlphaFoldDB" id="A0A0A5G972"/>
<dbReference type="eggNOG" id="ENOG5032TKR">
    <property type="taxonomic scope" value="Bacteria"/>
</dbReference>
<gene>
    <name evidence="1" type="ORF">N784_07795</name>
</gene>
<protein>
    <submittedName>
        <fullName evidence="1">Uncharacterized protein</fullName>
    </submittedName>
</protein>
<reference evidence="1 2" key="1">
    <citation type="submission" date="2013-08" db="EMBL/GenBank/DDBJ databases">
        <authorList>
            <person name="Huang J."/>
            <person name="Wang G."/>
        </authorList>
    </citation>
    <scope>NUCLEOTIDE SEQUENCE [LARGE SCALE GENOMIC DNA]</scope>
    <source>
        <strain evidence="1 2">JSM 072002</strain>
    </source>
</reference>
<dbReference type="OrthoDB" id="2431422at2"/>
<accession>A0A0A5G972</accession>